<organism evidence="2 3">
    <name type="scientific">Elaphomyces granulatus</name>
    <dbReference type="NCBI Taxonomy" id="519963"/>
    <lineage>
        <taxon>Eukaryota</taxon>
        <taxon>Fungi</taxon>
        <taxon>Dikarya</taxon>
        <taxon>Ascomycota</taxon>
        <taxon>Pezizomycotina</taxon>
        <taxon>Eurotiomycetes</taxon>
        <taxon>Eurotiomycetidae</taxon>
        <taxon>Eurotiales</taxon>
        <taxon>Elaphomycetaceae</taxon>
        <taxon>Elaphomyces</taxon>
    </lineage>
</organism>
<comment type="caution">
    <text evidence="2">The sequence shown here is derived from an EMBL/GenBank/DDBJ whole genome shotgun (WGS) entry which is preliminary data.</text>
</comment>
<proteinExistence type="predicted"/>
<protein>
    <submittedName>
        <fullName evidence="2">Uncharacterized protein</fullName>
    </submittedName>
</protein>
<evidence type="ECO:0000256" key="1">
    <source>
        <dbReference type="SAM" id="MobiDB-lite"/>
    </source>
</evidence>
<reference evidence="2 3" key="1">
    <citation type="journal article" date="2015" name="Environ. Microbiol.">
        <title>Metagenome sequence of Elaphomyces granulatus from sporocarp tissue reveals Ascomycota ectomycorrhizal fingerprints of genome expansion and a Proteobacteria-rich microbiome.</title>
        <authorList>
            <person name="Quandt C.A."/>
            <person name="Kohler A."/>
            <person name="Hesse C.N."/>
            <person name="Sharpton T.J."/>
            <person name="Martin F."/>
            <person name="Spatafora J.W."/>
        </authorList>
    </citation>
    <scope>NUCLEOTIDE SEQUENCE [LARGE SCALE GENOMIC DNA]</scope>
    <source>
        <strain evidence="2 3">OSC145934</strain>
    </source>
</reference>
<evidence type="ECO:0000313" key="2">
    <source>
        <dbReference type="EMBL" id="OXV06674.1"/>
    </source>
</evidence>
<dbReference type="EMBL" id="NPHW01005530">
    <property type="protein sequence ID" value="OXV06674.1"/>
    <property type="molecule type" value="Genomic_DNA"/>
</dbReference>
<dbReference type="InterPro" id="IPR021842">
    <property type="entry name" value="DUF3435"/>
</dbReference>
<feature type="compositionally biased region" description="Basic and acidic residues" evidence="1">
    <location>
        <begin position="251"/>
        <end position="261"/>
    </location>
</feature>
<sequence length="501" mass="57688">MPPRYCSLFEPEPRETLKECVIARIEDFLHRMLKQYTIKKTSTVTTYWRQLSQLHIMWWDYRIAPDVLKQIFVFIEGPLTQEYSLDNTETEKPLLEADDFVEVIQYHWVSDINVFPNERQRVQVAAILLLAAFTGSRPHALLTLEYRDLELYVDKDRKTGEHVLKLGVTLTKTKSRQKRKRPKTYTFNLDDNPMFCIISHIASLAFDDGAFVPGLVSPDQLIIRHSTQNAYWGRTSDRDTCKAASRIGRLRDSRRPRKLTEEQSQQARRKPTILALHDARNQLRTIIVAKFGVIKLAEGEQIHKQYQDLARSMTSIIRAEERALLKRIQEEYDDTTPMLDIQLQLNGEVPLDEDSISESETVPLKFVERRRIAEVALTDPSTFAPEKGFGRHIDFCTNLTALCKRRERRRPRAGQGRPMTTDDSIILPNSEPEGKRSPLQCVGAQCLFCLTSTLSSDDKGYVYASKCSLQRHADRCRLNQFKSDEAIPCPDRDACAGVILE</sequence>
<feature type="non-terminal residue" evidence="2">
    <location>
        <position position="501"/>
    </location>
</feature>
<feature type="region of interest" description="Disordered" evidence="1">
    <location>
        <begin position="408"/>
        <end position="432"/>
    </location>
</feature>
<evidence type="ECO:0000313" key="3">
    <source>
        <dbReference type="Proteomes" id="UP000243515"/>
    </source>
</evidence>
<feature type="region of interest" description="Disordered" evidence="1">
    <location>
        <begin position="251"/>
        <end position="270"/>
    </location>
</feature>
<accession>A0A232LRG1</accession>
<keyword evidence="3" id="KW-1185">Reference proteome</keyword>
<dbReference type="OrthoDB" id="4485682at2759"/>
<dbReference type="PANTHER" id="PTHR37535">
    <property type="entry name" value="FLUG DOMAIN PROTEIN"/>
    <property type="match status" value="1"/>
</dbReference>
<name>A0A232LRG1_9EURO</name>
<dbReference type="AlphaFoldDB" id="A0A232LRG1"/>
<dbReference type="Proteomes" id="UP000243515">
    <property type="component" value="Unassembled WGS sequence"/>
</dbReference>
<dbReference type="Pfam" id="PF11917">
    <property type="entry name" value="DUF3435"/>
    <property type="match status" value="2"/>
</dbReference>
<dbReference type="PANTHER" id="PTHR37535:SF3">
    <property type="entry name" value="FLUG DOMAIN-CONTAINING PROTEIN"/>
    <property type="match status" value="1"/>
</dbReference>
<gene>
    <name evidence="2" type="ORF">Egran_05559</name>
</gene>